<organism evidence="2 3">
    <name type="scientific">Polyplosphaeria fusca</name>
    <dbReference type="NCBI Taxonomy" id="682080"/>
    <lineage>
        <taxon>Eukaryota</taxon>
        <taxon>Fungi</taxon>
        <taxon>Dikarya</taxon>
        <taxon>Ascomycota</taxon>
        <taxon>Pezizomycotina</taxon>
        <taxon>Dothideomycetes</taxon>
        <taxon>Pleosporomycetidae</taxon>
        <taxon>Pleosporales</taxon>
        <taxon>Tetraplosphaeriaceae</taxon>
        <taxon>Polyplosphaeria</taxon>
    </lineage>
</organism>
<proteinExistence type="predicted"/>
<name>A0A9P4R3E5_9PLEO</name>
<feature type="compositionally biased region" description="Acidic residues" evidence="1">
    <location>
        <begin position="223"/>
        <end position="239"/>
    </location>
</feature>
<sequence length="239" mass="27159">MGLPKNASDTAYVARNVEKLTGGFDYKIDLRIKHQKQRWGTLQSNNDIFIQDTDDNDNATVPPMGTTYRVGSVVEAWFGTSDNDMTWAPALILDLRTSKTNRRSEAWKVFVVVAWYCERNDLPEELHESEVFDGKQKYILSNQCEVMLAQALGDHILKHRRQIELVDSHVYGLRSKQIKPVVNDVKAGCVIARALNNPVAQATREEEEEEALENNFNSIISDGVEEEEEGVRETDEEES</sequence>
<keyword evidence="3" id="KW-1185">Reference proteome</keyword>
<reference evidence="2" key="1">
    <citation type="journal article" date="2020" name="Stud. Mycol.">
        <title>101 Dothideomycetes genomes: a test case for predicting lifestyles and emergence of pathogens.</title>
        <authorList>
            <person name="Haridas S."/>
            <person name="Albert R."/>
            <person name="Binder M."/>
            <person name="Bloem J."/>
            <person name="Labutti K."/>
            <person name="Salamov A."/>
            <person name="Andreopoulos B."/>
            <person name="Baker S."/>
            <person name="Barry K."/>
            <person name="Bills G."/>
            <person name="Bluhm B."/>
            <person name="Cannon C."/>
            <person name="Castanera R."/>
            <person name="Culley D."/>
            <person name="Daum C."/>
            <person name="Ezra D."/>
            <person name="Gonzalez J."/>
            <person name="Henrissat B."/>
            <person name="Kuo A."/>
            <person name="Liang C."/>
            <person name="Lipzen A."/>
            <person name="Lutzoni F."/>
            <person name="Magnuson J."/>
            <person name="Mondo S."/>
            <person name="Nolan M."/>
            <person name="Ohm R."/>
            <person name="Pangilinan J."/>
            <person name="Park H.-J."/>
            <person name="Ramirez L."/>
            <person name="Alfaro M."/>
            <person name="Sun H."/>
            <person name="Tritt A."/>
            <person name="Yoshinaga Y."/>
            <person name="Zwiers L.-H."/>
            <person name="Turgeon B."/>
            <person name="Goodwin S."/>
            <person name="Spatafora J."/>
            <person name="Crous P."/>
            <person name="Grigoriev I."/>
        </authorList>
    </citation>
    <scope>NUCLEOTIDE SEQUENCE</scope>
    <source>
        <strain evidence="2">CBS 125425</strain>
    </source>
</reference>
<gene>
    <name evidence="2" type="ORF">EJ04DRAFT_561542</name>
</gene>
<feature type="region of interest" description="Disordered" evidence="1">
    <location>
        <begin position="205"/>
        <end position="239"/>
    </location>
</feature>
<evidence type="ECO:0000313" key="2">
    <source>
        <dbReference type="EMBL" id="KAF2737375.1"/>
    </source>
</evidence>
<dbReference type="EMBL" id="ML996116">
    <property type="protein sequence ID" value="KAF2737375.1"/>
    <property type="molecule type" value="Genomic_DNA"/>
</dbReference>
<dbReference type="Proteomes" id="UP000799444">
    <property type="component" value="Unassembled WGS sequence"/>
</dbReference>
<evidence type="ECO:0000313" key="3">
    <source>
        <dbReference type="Proteomes" id="UP000799444"/>
    </source>
</evidence>
<accession>A0A9P4R3E5</accession>
<comment type="caution">
    <text evidence="2">The sequence shown here is derived from an EMBL/GenBank/DDBJ whole genome shotgun (WGS) entry which is preliminary data.</text>
</comment>
<dbReference type="AlphaFoldDB" id="A0A9P4R3E5"/>
<evidence type="ECO:0000256" key="1">
    <source>
        <dbReference type="SAM" id="MobiDB-lite"/>
    </source>
</evidence>
<protein>
    <submittedName>
        <fullName evidence="2">Uncharacterized protein</fullName>
    </submittedName>
</protein>
<feature type="non-terminal residue" evidence="2">
    <location>
        <position position="239"/>
    </location>
</feature>